<reference evidence="1" key="2">
    <citation type="submission" date="2014-03" db="EMBL/GenBank/DDBJ databases">
        <title>The Genome Annotation of Fusarium oxysporum PHW808.</title>
        <authorList>
            <consortium name="The Broad Institute Genomics Platform"/>
            <person name="Ma L.-J."/>
            <person name="Corby-Kistler H."/>
            <person name="Broz K."/>
            <person name="Gale L.R."/>
            <person name="Jonkers W."/>
            <person name="O'Donnell K."/>
            <person name="Ploetz R."/>
            <person name="Steinberg C."/>
            <person name="Schwartz D.C."/>
            <person name="VanEtten H."/>
            <person name="Zhou S."/>
            <person name="Young S.K."/>
            <person name="Zeng Q."/>
            <person name="Gargeya S."/>
            <person name="Fitzgerald M."/>
            <person name="Abouelleil A."/>
            <person name="Alvarado L."/>
            <person name="Chapman S.B."/>
            <person name="Gainer-Dewar J."/>
            <person name="Goldberg J."/>
            <person name="Griggs A."/>
            <person name="Gujja S."/>
            <person name="Hansen M."/>
            <person name="Howarth C."/>
            <person name="Imamovic A."/>
            <person name="Ireland A."/>
            <person name="Larimer J."/>
            <person name="McCowan C."/>
            <person name="Murphy C."/>
            <person name="Pearson M."/>
            <person name="Poon T.W."/>
            <person name="Priest M."/>
            <person name="Roberts A."/>
            <person name="Saif S."/>
            <person name="Shea T."/>
            <person name="Sykes S."/>
            <person name="Wortman J."/>
            <person name="Nusbaum C."/>
            <person name="Birren B."/>
        </authorList>
    </citation>
    <scope>NUCLEOTIDE SEQUENCE</scope>
    <source>
        <strain evidence="1">54008</strain>
    </source>
</reference>
<reference evidence="1" key="1">
    <citation type="submission" date="2011-11" db="EMBL/GenBank/DDBJ databases">
        <title>The Genome Sequence of Fusarium oxysporum PHW808.</title>
        <authorList>
            <consortium name="The Broad Institute Genome Sequencing Platform"/>
            <person name="Ma L.-J."/>
            <person name="Gale L.R."/>
            <person name="Schwartz D.C."/>
            <person name="Zhou S."/>
            <person name="Corby-Kistler H."/>
            <person name="Young S.K."/>
            <person name="Zeng Q."/>
            <person name="Gargeya S."/>
            <person name="Fitzgerald M."/>
            <person name="Haas B."/>
            <person name="Abouelleil A."/>
            <person name="Alvarado L."/>
            <person name="Arachchi H.M."/>
            <person name="Berlin A."/>
            <person name="Brown A."/>
            <person name="Chapman S.B."/>
            <person name="Chen Z."/>
            <person name="Dunbar C."/>
            <person name="Freedman E."/>
            <person name="Gearin G."/>
            <person name="Goldberg J."/>
            <person name="Griggs A."/>
            <person name="Gujja S."/>
            <person name="Heiman D."/>
            <person name="Howarth C."/>
            <person name="Larson L."/>
            <person name="Lui A."/>
            <person name="MacDonald P.J.P."/>
            <person name="Montmayeur A."/>
            <person name="Murphy C."/>
            <person name="Neiman D."/>
            <person name="Pearson M."/>
            <person name="Priest M."/>
            <person name="Roberts A."/>
            <person name="Saif S."/>
            <person name="Shea T."/>
            <person name="Shenoy N."/>
            <person name="Sisk P."/>
            <person name="Stolte C."/>
            <person name="Sykes S."/>
            <person name="Wortman J."/>
            <person name="Nusbaum C."/>
            <person name="Birren B."/>
        </authorList>
    </citation>
    <scope>NUCLEOTIDE SEQUENCE [LARGE SCALE GENOMIC DNA]</scope>
    <source>
        <strain evidence="1">54008</strain>
    </source>
</reference>
<dbReference type="EMBL" id="KK033198">
    <property type="protein sequence ID" value="EXL74625.1"/>
    <property type="molecule type" value="Genomic_DNA"/>
</dbReference>
<gene>
    <name evidence="1" type="ORF">FOPG_10250</name>
</gene>
<proteinExistence type="predicted"/>
<sequence>MINFRYNTCNPSPSKSDHFDLDKRELSGLESELNVLTSQYDCLSVMRSLNVSRYHYDQTCVCDCHNRVEASYDTRSPIGTIVLHDGAASMLLPGSIDVSRTRRPKRSSASS</sequence>
<accession>X0HSH7</accession>
<name>X0HSH7_FUSOX</name>
<organism evidence="1">
    <name type="scientific">Fusarium oxysporum f. sp. conglutinans race 2 54008</name>
    <dbReference type="NCBI Taxonomy" id="1089457"/>
    <lineage>
        <taxon>Eukaryota</taxon>
        <taxon>Fungi</taxon>
        <taxon>Dikarya</taxon>
        <taxon>Ascomycota</taxon>
        <taxon>Pezizomycotina</taxon>
        <taxon>Sordariomycetes</taxon>
        <taxon>Hypocreomycetidae</taxon>
        <taxon>Hypocreales</taxon>
        <taxon>Nectriaceae</taxon>
        <taxon>Fusarium</taxon>
        <taxon>Fusarium oxysporum species complex</taxon>
    </lineage>
</organism>
<dbReference type="AlphaFoldDB" id="X0HSH7"/>
<dbReference type="HOGENOM" id="CLU_2158504_0_0_1"/>
<evidence type="ECO:0000313" key="1">
    <source>
        <dbReference type="EMBL" id="EXL74625.1"/>
    </source>
</evidence>
<dbReference type="Proteomes" id="UP000030676">
    <property type="component" value="Unassembled WGS sequence"/>
</dbReference>
<protein>
    <submittedName>
        <fullName evidence="1">Uncharacterized protein</fullName>
    </submittedName>
</protein>